<dbReference type="RefSeq" id="WP_188838188.1">
    <property type="nucleotide sequence ID" value="NZ_BMHI01000005.1"/>
</dbReference>
<reference evidence="1" key="1">
    <citation type="journal article" date="2014" name="Int. J. Syst. Evol. Microbiol.">
        <title>Complete genome sequence of Corynebacterium casei LMG S-19264T (=DSM 44701T), isolated from a smear-ripened cheese.</title>
        <authorList>
            <consortium name="US DOE Joint Genome Institute (JGI-PGF)"/>
            <person name="Walter F."/>
            <person name="Albersmeier A."/>
            <person name="Kalinowski J."/>
            <person name="Ruckert C."/>
        </authorList>
    </citation>
    <scope>NUCLEOTIDE SEQUENCE</scope>
    <source>
        <strain evidence="1">CGMCC 1.15085</strain>
    </source>
</reference>
<dbReference type="GO" id="GO:0003824">
    <property type="term" value="F:catalytic activity"/>
    <property type="evidence" value="ECO:0007669"/>
    <property type="project" value="InterPro"/>
</dbReference>
<gene>
    <name evidence="1" type="ORF">GCM10011492_33680</name>
</gene>
<comment type="caution">
    <text evidence="1">The sequence shown here is derived from an EMBL/GenBank/DDBJ whole genome shotgun (WGS) entry which is preliminary data.</text>
</comment>
<dbReference type="EMBL" id="BMHI01000005">
    <property type="protein sequence ID" value="GGB40130.1"/>
    <property type="molecule type" value="Genomic_DNA"/>
</dbReference>
<organism evidence="1 2">
    <name type="scientific">Flexivirga endophytica</name>
    <dbReference type="NCBI Taxonomy" id="1849103"/>
    <lineage>
        <taxon>Bacteria</taxon>
        <taxon>Bacillati</taxon>
        <taxon>Actinomycetota</taxon>
        <taxon>Actinomycetes</taxon>
        <taxon>Micrococcales</taxon>
        <taxon>Dermacoccaceae</taxon>
        <taxon>Flexivirga</taxon>
    </lineage>
</organism>
<dbReference type="Proteomes" id="UP000636793">
    <property type="component" value="Unassembled WGS sequence"/>
</dbReference>
<evidence type="ECO:0000313" key="1">
    <source>
        <dbReference type="EMBL" id="GGB40130.1"/>
    </source>
</evidence>
<name>A0A916TEY9_9MICO</name>
<dbReference type="InterPro" id="IPR023606">
    <property type="entry name" value="CoA-Trfase_III_dom_1_sf"/>
</dbReference>
<protein>
    <submittedName>
        <fullName evidence="1">L-carnitine dehydratase</fullName>
    </submittedName>
</protein>
<dbReference type="AlphaFoldDB" id="A0A916TEY9"/>
<dbReference type="PANTHER" id="PTHR48228:SF4">
    <property type="entry name" value="BLR3030 PROTEIN"/>
    <property type="match status" value="1"/>
</dbReference>
<dbReference type="Pfam" id="PF02515">
    <property type="entry name" value="CoA_transf_3"/>
    <property type="match status" value="1"/>
</dbReference>
<accession>A0A916TEY9</accession>
<sequence length="447" mass="47406">MDWPRLPLPWASDAVARGPRRWWAGPLDVEGLAVGSVSAAASAANSIAVARDSSWRSFVASGLVGASFGSIGRLRLDGEPLSAWGELSGFFRTRDGWIRLHGNYPHHAAVIRAELRAADRVGVTAAIQEREAVPLEDAIRAAGGIAGAVRTPDVWRAHPQHVAAIADRPLVTVDASTGTVRPLTPSMSLPLQGIRVLDLTRVIAGPTAARFLGALGADVLHIDAPGRPELLDQHLDTGFAKRTAALDFADPDGLATVRGLAGTADVVLTGYRPGALRRFGLDRETLLSDHPHLVVVELSAWGDTGPWGDQRGFDSIVQAVSGIATSYTSDDGSPGALPVQALDHATGYLMAATAMRLLARRPQEGGAGARLALARTADWLMRHNAAPVGTDEVFDGPESPLWLAATESPYGTMEYVRPPIFSGDVPLDFPTPPGRYGQDPAEWWGED</sequence>
<keyword evidence="2" id="KW-1185">Reference proteome</keyword>
<dbReference type="Gene3D" id="3.40.50.10540">
    <property type="entry name" value="Crotonobetainyl-coa:carnitine coa-transferase, domain 1"/>
    <property type="match status" value="1"/>
</dbReference>
<dbReference type="PANTHER" id="PTHR48228">
    <property type="entry name" value="SUCCINYL-COA--D-CITRAMALATE COA-TRANSFERASE"/>
    <property type="match status" value="1"/>
</dbReference>
<dbReference type="InterPro" id="IPR003673">
    <property type="entry name" value="CoA-Trfase_fam_III"/>
</dbReference>
<dbReference type="SUPFAM" id="SSF89796">
    <property type="entry name" value="CoA-transferase family III (CaiB/BaiF)"/>
    <property type="match status" value="2"/>
</dbReference>
<evidence type="ECO:0000313" key="2">
    <source>
        <dbReference type="Proteomes" id="UP000636793"/>
    </source>
</evidence>
<dbReference type="InterPro" id="IPR050509">
    <property type="entry name" value="CoA-transferase_III"/>
</dbReference>
<proteinExistence type="predicted"/>
<reference evidence="1" key="2">
    <citation type="submission" date="2020-09" db="EMBL/GenBank/DDBJ databases">
        <authorList>
            <person name="Sun Q."/>
            <person name="Zhou Y."/>
        </authorList>
    </citation>
    <scope>NUCLEOTIDE SEQUENCE</scope>
    <source>
        <strain evidence="1">CGMCC 1.15085</strain>
    </source>
</reference>